<evidence type="ECO:0000313" key="1">
    <source>
        <dbReference type="EMBL" id="CAG8472822.1"/>
    </source>
</evidence>
<accession>A0ACA9KI03</accession>
<gene>
    <name evidence="1" type="ORF">SPELUC_LOCUS1776</name>
</gene>
<evidence type="ECO:0000313" key="2">
    <source>
        <dbReference type="Proteomes" id="UP000789366"/>
    </source>
</evidence>
<dbReference type="EMBL" id="CAJVPW010001015">
    <property type="protein sequence ID" value="CAG8472822.1"/>
    <property type="molecule type" value="Genomic_DNA"/>
</dbReference>
<name>A0ACA9KI03_9GLOM</name>
<sequence length="108" mass="12566">MDIRDLWDTYLPALTEDFVHAARQLDENAASEDPLIVSRTLLEIEDYVRQCRKCLEDFSELPAIQYDLLNCNRHTQLFADETSFAQDKLQQILEGISLLNNEQFSIVM</sequence>
<proteinExistence type="predicted"/>
<comment type="caution">
    <text evidence="1">The sequence shown here is derived from an EMBL/GenBank/DDBJ whole genome shotgun (WGS) entry which is preliminary data.</text>
</comment>
<organism evidence="1 2">
    <name type="scientific">Cetraspora pellucida</name>
    <dbReference type="NCBI Taxonomy" id="1433469"/>
    <lineage>
        <taxon>Eukaryota</taxon>
        <taxon>Fungi</taxon>
        <taxon>Fungi incertae sedis</taxon>
        <taxon>Mucoromycota</taxon>
        <taxon>Glomeromycotina</taxon>
        <taxon>Glomeromycetes</taxon>
        <taxon>Diversisporales</taxon>
        <taxon>Gigasporaceae</taxon>
        <taxon>Cetraspora</taxon>
    </lineage>
</organism>
<dbReference type="Proteomes" id="UP000789366">
    <property type="component" value="Unassembled WGS sequence"/>
</dbReference>
<reference evidence="1" key="1">
    <citation type="submission" date="2021-06" db="EMBL/GenBank/DDBJ databases">
        <authorList>
            <person name="Kallberg Y."/>
            <person name="Tangrot J."/>
            <person name="Rosling A."/>
        </authorList>
    </citation>
    <scope>NUCLEOTIDE SEQUENCE</scope>
    <source>
        <strain evidence="1">28 12/20/2015</strain>
    </source>
</reference>
<protein>
    <submittedName>
        <fullName evidence="1">12092_t:CDS:1</fullName>
    </submittedName>
</protein>
<keyword evidence="2" id="KW-1185">Reference proteome</keyword>